<gene>
    <name evidence="1" type="ORF">AGLY_015860</name>
</gene>
<keyword evidence="2" id="KW-1185">Reference proteome</keyword>
<name>A0A6G0SZH7_APHGL</name>
<reference evidence="1 2" key="1">
    <citation type="submission" date="2019-08" db="EMBL/GenBank/DDBJ databases">
        <title>The genome of the soybean aphid Biotype 1, its phylome, world population structure and adaptation to the North American continent.</title>
        <authorList>
            <person name="Giordano R."/>
            <person name="Donthu R.K."/>
            <person name="Hernandez A.G."/>
            <person name="Wright C.L."/>
            <person name="Zimin A.V."/>
        </authorList>
    </citation>
    <scope>NUCLEOTIDE SEQUENCE [LARGE SCALE GENOMIC DNA]</scope>
    <source>
        <tissue evidence="1">Whole aphids</tissue>
    </source>
</reference>
<dbReference type="Proteomes" id="UP000475862">
    <property type="component" value="Unassembled WGS sequence"/>
</dbReference>
<dbReference type="EMBL" id="VYZN01000076">
    <property type="protein sequence ID" value="KAE9523800.1"/>
    <property type="molecule type" value="Genomic_DNA"/>
</dbReference>
<evidence type="ECO:0000313" key="2">
    <source>
        <dbReference type="Proteomes" id="UP000475862"/>
    </source>
</evidence>
<sequence length="248" mass="28814">MLVARKIVCVWSITPWAKSGSVKDLNLFKELSLYPDKAVSKTGIIKKKIVMALNKKSSEDYKNGIKIDPIDLTFQKIIADFVNHEYINFLNIFKIPTEFLKVDPKEWRNMNNYQPDLSVSIAMNLFITPNGPDFKVEKWKVEISRLAANTECLIESKDDNRYEQYNSLVNTDGCTLSILVENISITHGRIENSEVNITRIRNNNRRRQLFSPAIIQTNPNNSLVMFTSNRYEVEKLIKNHYHSQIWNK</sequence>
<evidence type="ECO:0000313" key="1">
    <source>
        <dbReference type="EMBL" id="KAE9523800.1"/>
    </source>
</evidence>
<accession>A0A6G0SZH7</accession>
<protein>
    <submittedName>
        <fullName evidence="1">Uncharacterized protein</fullName>
    </submittedName>
</protein>
<dbReference type="AlphaFoldDB" id="A0A6G0SZH7"/>
<comment type="caution">
    <text evidence="1">The sequence shown here is derived from an EMBL/GenBank/DDBJ whole genome shotgun (WGS) entry which is preliminary data.</text>
</comment>
<dbReference type="OrthoDB" id="6629168at2759"/>
<organism evidence="1 2">
    <name type="scientific">Aphis glycines</name>
    <name type="common">Soybean aphid</name>
    <dbReference type="NCBI Taxonomy" id="307491"/>
    <lineage>
        <taxon>Eukaryota</taxon>
        <taxon>Metazoa</taxon>
        <taxon>Ecdysozoa</taxon>
        <taxon>Arthropoda</taxon>
        <taxon>Hexapoda</taxon>
        <taxon>Insecta</taxon>
        <taxon>Pterygota</taxon>
        <taxon>Neoptera</taxon>
        <taxon>Paraneoptera</taxon>
        <taxon>Hemiptera</taxon>
        <taxon>Sternorrhyncha</taxon>
        <taxon>Aphidomorpha</taxon>
        <taxon>Aphidoidea</taxon>
        <taxon>Aphididae</taxon>
        <taxon>Aphidini</taxon>
        <taxon>Aphis</taxon>
        <taxon>Aphis</taxon>
    </lineage>
</organism>
<proteinExistence type="predicted"/>